<evidence type="ECO:0000313" key="2">
    <source>
        <dbReference type="EMBL" id="KFX68653.1"/>
    </source>
</evidence>
<dbReference type="InterPro" id="IPR000073">
    <property type="entry name" value="AB_hydrolase_1"/>
</dbReference>
<dbReference type="Pfam" id="PF12697">
    <property type="entry name" value="Abhydrolase_6"/>
    <property type="match status" value="1"/>
</dbReference>
<keyword evidence="3" id="KW-1185">Reference proteome</keyword>
<dbReference type="Proteomes" id="UP000030063">
    <property type="component" value="Unassembled WGS sequence"/>
</dbReference>
<dbReference type="Gene3D" id="3.40.50.1820">
    <property type="entry name" value="alpha/beta hydrolase"/>
    <property type="match status" value="1"/>
</dbReference>
<proteinExistence type="predicted"/>
<comment type="caution">
    <text evidence="2">The sequence shown here is derived from an EMBL/GenBank/DDBJ whole genome shotgun (WGS) entry which is preliminary data.</text>
</comment>
<dbReference type="eggNOG" id="COG2267">
    <property type="taxonomic scope" value="Bacteria"/>
</dbReference>
<protein>
    <recommendedName>
        <fullName evidence="1">AB hydrolase-1 domain-containing protein</fullName>
    </recommendedName>
</protein>
<reference evidence="2 3" key="1">
    <citation type="journal article" date="2014" name="Genome Announc.">
        <title>Draft Genome Sequence of Petroleum Oil-Degrading Marine Bacterium Pseudomonas taeanensis Strain MS-3, Isolated from a Crude Oil-Contaminated Seashore.</title>
        <authorList>
            <person name="Lee S.Y."/>
            <person name="Kim S.H."/>
            <person name="Lee D.G."/>
            <person name="Shin S."/>
            <person name="Yun S.H."/>
            <person name="Choi C.W."/>
            <person name="Chung Y.H."/>
            <person name="Choi J.S."/>
            <person name="Kahng H.Y."/>
            <person name="Kim S.I."/>
        </authorList>
    </citation>
    <scope>NUCLEOTIDE SEQUENCE [LARGE SCALE GENOMIC DNA]</scope>
    <source>
        <strain evidence="2 3">MS-3</strain>
    </source>
</reference>
<dbReference type="InterPro" id="IPR029058">
    <property type="entry name" value="AB_hydrolase_fold"/>
</dbReference>
<dbReference type="EMBL" id="AWSQ01000004">
    <property type="protein sequence ID" value="KFX68653.1"/>
    <property type="molecule type" value="Genomic_DNA"/>
</dbReference>
<accession>A0A0A1YI45</accession>
<gene>
    <name evidence="2" type="ORF">TMS3_0114200</name>
</gene>
<evidence type="ECO:0000313" key="3">
    <source>
        <dbReference type="Proteomes" id="UP000030063"/>
    </source>
</evidence>
<dbReference type="SUPFAM" id="SSF53474">
    <property type="entry name" value="alpha/beta-Hydrolases"/>
    <property type="match status" value="1"/>
</dbReference>
<dbReference type="STRING" id="1395571.TMS3_0114200"/>
<sequence length="226" mass="25088">MRLVLLPGLNGNRILFTPLLSQLDPALEVEALCLPVQGSQDYDDLADALVDRLGDSPFVLLGESFSGPLAYRLALRQPTGLCGVIFAATFLRRPHPLLALQRYLPLRHKLLTHSSLLRQFCLDDGASPAMVKLLRDEIQALPVRLIRARLTSLNQLQIPSQQLDLPALHLLPRRDRLITHLAATTLRQHCRQLQQVTIDGPHFLLQSKPQDCAQAIQQFLAGLSAG</sequence>
<evidence type="ECO:0000259" key="1">
    <source>
        <dbReference type="Pfam" id="PF12697"/>
    </source>
</evidence>
<organism evidence="2 3">
    <name type="scientific">Pseudomonas taeanensis MS-3</name>
    <dbReference type="NCBI Taxonomy" id="1395571"/>
    <lineage>
        <taxon>Bacteria</taxon>
        <taxon>Pseudomonadati</taxon>
        <taxon>Pseudomonadota</taxon>
        <taxon>Gammaproteobacteria</taxon>
        <taxon>Pseudomonadales</taxon>
        <taxon>Pseudomonadaceae</taxon>
        <taxon>Pseudomonas</taxon>
    </lineage>
</organism>
<name>A0A0A1YI45_9PSED</name>
<dbReference type="OrthoDB" id="8561148at2"/>
<dbReference type="AlphaFoldDB" id="A0A0A1YI45"/>
<feature type="domain" description="AB hydrolase-1" evidence="1">
    <location>
        <begin position="3"/>
        <end position="215"/>
    </location>
</feature>